<dbReference type="OrthoDB" id="425717at2"/>
<sequence length="73" mass="8182">MQGRMCWLSRDGEDSEKILHLQTETSHGWRPYTTFPQFAAPDHALPGSSKGLATFQKLLKAGWTVVPSNMAHQ</sequence>
<evidence type="ECO:0000313" key="2">
    <source>
        <dbReference type="Proteomes" id="UP000271624"/>
    </source>
</evidence>
<protein>
    <submittedName>
        <fullName evidence="1">Uncharacterized protein</fullName>
    </submittedName>
</protein>
<keyword evidence="2" id="KW-1185">Reference proteome</keyword>
<reference evidence="1" key="1">
    <citation type="submission" date="2018-12" db="EMBL/GenBank/DDBJ databases">
        <authorList>
            <person name="Will S."/>
            <person name="Neumann-Schaal M."/>
            <person name="Henke P."/>
        </authorList>
    </citation>
    <scope>NUCLEOTIDE SEQUENCE</scope>
    <source>
        <strain evidence="1">PCC 7102</strain>
    </source>
</reference>
<evidence type="ECO:0000313" key="1">
    <source>
        <dbReference type="EMBL" id="RUT07640.1"/>
    </source>
</evidence>
<dbReference type="Proteomes" id="UP000271624">
    <property type="component" value="Unassembled WGS sequence"/>
</dbReference>
<comment type="caution">
    <text evidence="1">The sequence shown here is derived from an EMBL/GenBank/DDBJ whole genome shotgun (WGS) entry which is preliminary data.</text>
</comment>
<proteinExistence type="predicted"/>
<dbReference type="RefSeq" id="WP_127080527.1">
    <property type="nucleotide sequence ID" value="NZ_RSCL01000004.1"/>
</dbReference>
<reference evidence="1" key="2">
    <citation type="journal article" date="2019" name="Genome Biol. Evol.">
        <title>Day and night: Metabolic profiles and evolutionary relationships of six axenic non-marine cyanobacteria.</title>
        <authorList>
            <person name="Will S.E."/>
            <person name="Henke P."/>
            <person name="Boedeker C."/>
            <person name="Huang S."/>
            <person name="Brinkmann H."/>
            <person name="Rohde M."/>
            <person name="Jarek M."/>
            <person name="Friedl T."/>
            <person name="Seufert S."/>
            <person name="Schumacher M."/>
            <person name="Overmann J."/>
            <person name="Neumann-Schaal M."/>
            <person name="Petersen J."/>
        </authorList>
    </citation>
    <scope>NUCLEOTIDE SEQUENCE [LARGE SCALE GENOMIC DNA]</scope>
    <source>
        <strain evidence="1">PCC 7102</strain>
    </source>
</reference>
<dbReference type="EMBL" id="RSCL01000004">
    <property type="protein sequence ID" value="RUT07640.1"/>
    <property type="molecule type" value="Genomic_DNA"/>
</dbReference>
<accession>A0A433VNH3</accession>
<dbReference type="AlphaFoldDB" id="A0A433VNH3"/>
<gene>
    <name evidence="1" type="ORF">DSM106972_019000</name>
</gene>
<name>A0A433VNH3_9CYAN</name>
<organism evidence="1 2">
    <name type="scientific">Dulcicalothrix desertica PCC 7102</name>
    <dbReference type="NCBI Taxonomy" id="232991"/>
    <lineage>
        <taxon>Bacteria</taxon>
        <taxon>Bacillati</taxon>
        <taxon>Cyanobacteriota</taxon>
        <taxon>Cyanophyceae</taxon>
        <taxon>Nostocales</taxon>
        <taxon>Calotrichaceae</taxon>
        <taxon>Dulcicalothrix</taxon>
    </lineage>
</organism>